<dbReference type="KEGG" id="mbas:ALGA_0366"/>
<organism evidence="2 3">
    <name type="scientific">Labilibaculum antarcticum</name>
    <dbReference type="NCBI Taxonomy" id="1717717"/>
    <lineage>
        <taxon>Bacteria</taxon>
        <taxon>Pseudomonadati</taxon>
        <taxon>Bacteroidota</taxon>
        <taxon>Bacteroidia</taxon>
        <taxon>Marinilabiliales</taxon>
        <taxon>Marinifilaceae</taxon>
        <taxon>Labilibaculum</taxon>
    </lineage>
</organism>
<keyword evidence="1" id="KW-0812">Transmembrane</keyword>
<gene>
    <name evidence="2" type="ORF">ALGA_0366</name>
</gene>
<dbReference type="EMBL" id="AP018042">
    <property type="protein sequence ID" value="BAX78761.1"/>
    <property type="molecule type" value="Genomic_DNA"/>
</dbReference>
<name>A0A1Y1CHI8_9BACT</name>
<reference evidence="2 3" key="1">
    <citation type="journal article" date="2018" name="Mar. Genomics">
        <title>Complete genome sequence of Marinifilaceae bacterium strain SPP2, isolated from the Antarctic marine sediment.</title>
        <authorList>
            <person name="Watanabe M."/>
            <person name="Kojima H."/>
            <person name="Fukui M."/>
        </authorList>
    </citation>
    <scope>NUCLEOTIDE SEQUENCE [LARGE SCALE GENOMIC DNA]</scope>
    <source>
        <strain evidence="2 3">SPP2</strain>
    </source>
</reference>
<evidence type="ECO:0000313" key="3">
    <source>
        <dbReference type="Proteomes" id="UP000218267"/>
    </source>
</evidence>
<evidence type="ECO:0000256" key="1">
    <source>
        <dbReference type="SAM" id="Phobius"/>
    </source>
</evidence>
<dbReference type="RefSeq" id="WP_096427683.1">
    <property type="nucleotide sequence ID" value="NZ_AP018042.1"/>
</dbReference>
<reference evidence="3" key="2">
    <citation type="journal article" date="2020" name="Antonie Van Leeuwenhoek">
        <title>Labilibaculum antarcticum sp. nov., a novel facultative anaerobic, psychrotorelant bacterium isolated from marine sediment of Antarctica.</title>
        <authorList>
            <person name="Watanabe M."/>
            <person name="Kojima H."/>
            <person name="Fukui M."/>
        </authorList>
    </citation>
    <scope>NUCLEOTIDE SEQUENCE [LARGE SCALE GENOMIC DNA]</scope>
    <source>
        <strain evidence="3">SPP2</strain>
    </source>
</reference>
<keyword evidence="1" id="KW-0472">Membrane</keyword>
<sequence>MRDILEISKYILPSLVVFATAYLLIKQFLKLEERKIKHQILLKNQKQTTPIRLQACERLIIFLERIHPESLIIRENASGLTNLQLQQKLIAAIRTEYEHNLAQQLYVSDESWLQLKNAKDSMIRLINTEAGQVAPGDSSIVLCKAIIESHMQQQKPAIARAISAIKNEIQQIWN</sequence>
<evidence type="ECO:0000313" key="2">
    <source>
        <dbReference type="EMBL" id="BAX78761.1"/>
    </source>
</evidence>
<dbReference type="Pfam" id="PF25589">
    <property type="entry name" value="DUF7935"/>
    <property type="match status" value="1"/>
</dbReference>
<proteinExistence type="predicted"/>
<dbReference type="AlphaFoldDB" id="A0A1Y1CHI8"/>
<accession>A0A1Y1CHI8</accession>
<keyword evidence="1" id="KW-1133">Transmembrane helix</keyword>
<feature type="transmembrane region" description="Helical" evidence="1">
    <location>
        <begin position="7"/>
        <end position="25"/>
    </location>
</feature>
<protein>
    <submittedName>
        <fullName evidence="2">Uncharacterized protein</fullName>
    </submittedName>
</protein>
<dbReference type="InterPro" id="IPR057695">
    <property type="entry name" value="DUF7935"/>
</dbReference>
<dbReference type="OrthoDB" id="1493032at2"/>
<dbReference type="Proteomes" id="UP000218267">
    <property type="component" value="Chromosome"/>
</dbReference>
<keyword evidence="3" id="KW-1185">Reference proteome</keyword>